<dbReference type="InterPro" id="IPR025380">
    <property type="entry name" value="DUF4369"/>
</dbReference>
<dbReference type="GO" id="GO:0017004">
    <property type="term" value="P:cytochrome complex assembly"/>
    <property type="evidence" value="ECO:0007669"/>
    <property type="project" value="UniProtKB-KW"/>
</dbReference>
<dbReference type="AlphaFoldDB" id="A0A1I0R3K4"/>
<keyword evidence="5" id="KW-0732">Signal</keyword>
<dbReference type="OrthoDB" id="750178at2"/>
<organism evidence="7 8">
    <name type="scientific">Chitinophaga arvensicola</name>
    <dbReference type="NCBI Taxonomy" id="29529"/>
    <lineage>
        <taxon>Bacteria</taxon>
        <taxon>Pseudomonadati</taxon>
        <taxon>Bacteroidota</taxon>
        <taxon>Chitinophagia</taxon>
        <taxon>Chitinophagales</taxon>
        <taxon>Chitinophagaceae</taxon>
        <taxon>Chitinophaga</taxon>
    </lineage>
</organism>
<keyword evidence="3" id="KW-1015">Disulfide bond</keyword>
<dbReference type="GO" id="GO:0016491">
    <property type="term" value="F:oxidoreductase activity"/>
    <property type="evidence" value="ECO:0007669"/>
    <property type="project" value="InterPro"/>
</dbReference>
<dbReference type="Proteomes" id="UP000199310">
    <property type="component" value="Unassembled WGS sequence"/>
</dbReference>
<dbReference type="CDD" id="cd02966">
    <property type="entry name" value="TlpA_like_family"/>
    <property type="match status" value="2"/>
</dbReference>
<dbReference type="EMBL" id="FOJG01000001">
    <property type="protein sequence ID" value="SEW34997.1"/>
    <property type="molecule type" value="Genomic_DNA"/>
</dbReference>
<evidence type="ECO:0000256" key="2">
    <source>
        <dbReference type="ARBA" id="ARBA00022748"/>
    </source>
</evidence>
<comment type="subcellular location">
    <subcellularLocation>
        <location evidence="1">Cell envelope</location>
    </subcellularLocation>
</comment>
<evidence type="ECO:0000256" key="4">
    <source>
        <dbReference type="ARBA" id="ARBA00023284"/>
    </source>
</evidence>
<evidence type="ECO:0000256" key="5">
    <source>
        <dbReference type="SAM" id="SignalP"/>
    </source>
</evidence>
<keyword evidence="8" id="KW-1185">Reference proteome</keyword>
<dbReference type="STRING" id="29529.SAMN04488122_2171"/>
<dbReference type="SUPFAM" id="SSF52833">
    <property type="entry name" value="Thioredoxin-like"/>
    <property type="match status" value="2"/>
</dbReference>
<gene>
    <name evidence="7" type="ORF">SAMN04488122_2171</name>
</gene>
<dbReference type="PANTHER" id="PTHR42852">
    <property type="entry name" value="THIOL:DISULFIDE INTERCHANGE PROTEIN DSBE"/>
    <property type="match status" value="1"/>
</dbReference>
<keyword evidence="4" id="KW-0676">Redox-active center</keyword>
<dbReference type="GO" id="GO:0016209">
    <property type="term" value="F:antioxidant activity"/>
    <property type="evidence" value="ECO:0007669"/>
    <property type="project" value="InterPro"/>
</dbReference>
<accession>A0A1I0R3K4</accession>
<dbReference type="PROSITE" id="PS51352">
    <property type="entry name" value="THIOREDOXIN_2"/>
    <property type="match status" value="2"/>
</dbReference>
<dbReference type="RefSeq" id="WP_089894360.1">
    <property type="nucleotide sequence ID" value="NZ_FOJG01000001.1"/>
</dbReference>
<dbReference type="PANTHER" id="PTHR42852:SF6">
    <property type="entry name" value="THIOL:DISULFIDE INTERCHANGE PROTEIN DSBE"/>
    <property type="match status" value="1"/>
</dbReference>
<name>A0A1I0R3K4_9BACT</name>
<feature type="domain" description="Thioredoxin" evidence="6">
    <location>
        <begin position="550"/>
        <end position="688"/>
    </location>
</feature>
<evidence type="ECO:0000256" key="1">
    <source>
        <dbReference type="ARBA" id="ARBA00004196"/>
    </source>
</evidence>
<dbReference type="InterPro" id="IPR000866">
    <property type="entry name" value="AhpC/TSA"/>
</dbReference>
<evidence type="ECO:0000259" key="6">
    <source>
        <dbReference type="PROSITE" id="PS51352"/>
    </source>
</evidence>
<dbReference type="InterPro" id="IPR013766">
    <property type="entry name" value="Thioredoxin_domain"/>
</dbReference>
<evidence type="ECO:0000313" key="8">
    <source>
        <dbReference type="Proteomes" id="UP000199310"/>
    </source>
</evidence>
<dbReference type="Gene3D" id="3.40.30.10">
    <property type="entry name" value="Glutaredoxin"/>
    <property type="match status" value="2"/>
</dbReference>
<dbReference type="Pfam" id="PF14289">
    <property type="entry name" value="DUF4369"/>
    <property type="match status" value="2"/>
</dbReference>
<feature type="domain" description="Thioredoxin" evidence="6">
    <location>
        <begin position="217"/>
        <end position="361"/>
    </location>
</feature>
<feature type="signal peptide" evidence="5">
    <location>
        <begin position="1"/>
        <end position="19"/>
    </location>
</feature>
<protein>
    <submittedName>
        <fullName evidence="7">Peroxiredoxin</fullName>
    </submittedName>
</protein>
<evidence type="ECO:0000313" key="7">
    <source>
        <dbReference type="EMBL" id="SEW34997.1"/>
    </source>
</evidence>
<dbReference type="GO" id="GO:0030313">
    <property type="term" value="C:cell envelope"/>
    <property type="evidence" value="ECO:0007669"/>
    <property type="project" value="UniProtKB-SubCell"/>
</dbReference>
<proteinExistence type="predicted"/>
<dbReference type="InterPro" id="IPR036249">
    <property type="entry name" value="Thioredoxin-like_sf"/>
</dbReference>
<sequence>MLKHILIAITALAPIQLMAQAEKPFTVKIACGNESAEKAELIHFTLSKGARRDTAFANNGQITLKGTVDAERQKGQLLIKLGQQQHSYLFYLEPGTINIKYDPATQKFHVAGTPLNNDLEAYNQLFYHFLDTLHSDRKGDANYQFSPLVMEKKIAVVAQFAKTHRNSAVSLDALNEYAIRGKDAVKAEQLLKQLSPALQKSAIGLELQNRIKGMNTLQIGNQAPNFTIPDTEGKNVSLSSFKGKYVLVDFWATWCVPCIAEIPHLVKAYDTYKNNRFDIVSISLDRPDSKALWLKRIKEYNMTWPQVSELKWWNGTSALLYHVNSVPANFLLDPTGKIIAMNLRGEQLAQKLAELIPGVVPKTDGKFTINGRIVSDTAVTGKIYLSYEDNDQGQRDSAEIINNTYHFSGTMKDGAIRTVITLEDRRLPNRQGRFKGLAQCYIVAGQTTTITHSPRFSDLEVGGSPVQNDATAFEALRRKHEVPEKELYISFIAKHPASWYSFALLEERVIRAGDMSTEEADSVYQLLSADLKKYEKVHNLKLLLDGRKATVIGNKAPDFSQHDLNDKIVRLSDYKGKYVLIDFWASWCHPCRAENPNVTAAYHKYKDKGLNILSISLDGSRDKWLEAVKHDQLEWTQVSNLQGFNDEVAVKYGIHSIPRNFLIGPDGKIVAMDLRGDDLDKQLGNFFK</sequence>
<evidence type="ECO:0000256" key="3">
    <source>
        <dbReference type="ARBA" id="ARBA00023157"/>
    </source>
</evidence>
<dbReference type="InterPro" id="IPR050553">
    <property type="entry name" value="Thioredoxin_ResA/DsbE_sf"/>
</dbReference>
<feature type="chain" id="PRO_5011726920" evidence="5">
    <location>
        <begin position="20"/>
        <end position="688"/>
    </location>
</feature>
<dbReference type="Pfam" id="PF00578">
    <property type="entry name" value="AhpC-TSA"/>
    <property type="match status" value="2"/>
</dbReference>
<keyword evidence="2" id="KW-0201">Cytochrome c-type biogenesis</keyword>
<reference evidence="8" key="1">
    <citation type="submission" date="2016-10" db="EMBL/GenBank/DDBJ databases">
        <authorList>
            <person name="Varghese N."/>
            <person name="Submissions S."/>
        </authorList>
    </citation>
    <scope>NUCLEOTIDE SEQUENCE [LARGE SCALE GENOMIC DNA]</scope>
    <source>
        <strain evidence="8">DSM 3695</strain>
    </source>
</reference>